<keyword evidence="2" id="KW-1185">Reference proteome</keyword>
<evidence type="ECO:0000313" key="1">
    <source>
        <dbReference type="EMBL" id="KLK87682.1"/>
    </source>
</evidence>
<accession>A0A0H1R4P9</accession>
<gene>
    <name evidence="1" type="ORF">SZ63_08570</name>
</gene>
<organism evidence="1 2">
    <name type="scientific">Methanoculleus sediminis</name>
    <dbReference type="NCBI Taxonomy" id="1550566"/>
    <lineage>
        <taxon>Archaea</taxon>
        <taxon>Methanobacteriati</taxon>
        <taxon>Methanobacteriota</taxon>
        <taxon>Stenosarchaea group</taxon>
        <taxon>Methanomicrobia</taxon>
        <taxon>Methanomicrobiales</taxon>
        <taxon>Methanomicrobiaceae</taxon>
        <taxon>Methanoculleus</taxon>
    </lineage>
</organism>
<dbReference type="STRING" id="1550566.SZ63_08570"/>
<comment type="caution">
    <text evidence="1">The sequence shown here is derived from an EMBL/GenBank/DDBJ whole genome shotgun (WGS) entry which is preliminary data.</text>
</comment>
<dbReference type="Proteomes" id="UP000035301">
    <property type="component" value="Unassembled WGS sequence"/>
</dbReference>
<name>A0A0H1R4P9_9EURY</name>
<dbReference type="SUPFAM" id="SSF52954">
    <property type="entry name" value="Class II aaRS ABD-related"/>
    <property type="match status" value="1"/>
</dbReference>
<reference evidence="1 2" key="1">
    <citation type="journal article" date="2015" name="Int. J. Syst. Evol. Microbiol.">
        <title>Methanoculleus sediminis sp. nov., a methanogen from sediments near a submarine mud volcano.</title>
        <authorList>
            <person name="Chen S.C."/>
            <person name="Chen M.F."/>
            <person name="Lai M.C."/>
            <person name="Weng C.Y."/>
            <person name="Wu S.Y."/>
            <person name="Lin S."/>
            <person name="Yang T.F."/>
            <person name="Chen P.C."/>
        </authorList>
    </citation>
    <scope>NUCLEOTIDE SEQUENCE [LARGE SCALE GENOMIC DNA]</scope>
    <source>
        <strain evidence="1 2">S3Fa</strain>
    </source>
</reference>
<dbReference type="PATRIC" id="fig|1550566.3.peg.1869"/>
<dbReference type="RefSeq" id="WP_048184292.1">
    <property type="nucleotide sequence ID" value="NZ_JXOJ01000004.1"/>
</dbReference>
<dbReference type="AlphaFoldDB" id="A0A0H1R4P9"/>
<sequence length="134" mass="14430">MTVVTTSRKPAPEVRTLARDLAFSIGAGYVTRGKAGMGDLFALDGSVLVVSKSGPFFLIQVYDDGEPAAEIRVGSFAVEERPGAIARGLFVSDRPVYEALKDHVDVVFAGESLTGHRIVFDGTQRKRYTLKVAP</sequence>
<proteinExistence type="predicted"/>
<evidence type="ECO:0000313" key="2">
    <source>
        <dbReference type="Proteomes" id="UP000035301"/>
    </source>
</evidence>
<dbReference type="OrthoDB" id="117530at2157"/>
<dbReference type="EMBL" id="JXOJ01000004">
    <property type="protein sequence ID" value="KLK87682.1"/>
    <property type="molecule type" value="Genomic_DNA"/>
</dbReference>
<protein>
    <submittedName>
        <fullName evidence="1">Uncharacterized protein</fullName>
    </submittedName>
</protein>
<dbReference type="Gene3D" id="3.40.50.10480">
    <property type="entry name" value="Probable brix-domain ribosomal biogenesis protein"/>
    <property type="match status" value="1"/>
</dbReference>